<accession>A0AAE0WD44</accession>
<reference evidence="2" key="1">
    <citation type="journal article" date="2021" name="Genome Biol. Evol.">
        <title>A High-Quality Reference Genome for a Parasitic Bivalve with Doubly Uniparental Inheritance (Bivalvia: Unionida).</title>
        <authorList>
            <person name="Smith C.H."/>
        </authorList>
    </citation>
    <scope>NUCLEOTIDE SEQUENCE</scope>
    <source>
        <strain evidence="2">CHS0354</strain>
    </source>
</reference>
<feature type="non-terminal residue" evidence="2">
    <location>
        <position position="1"/>
    </location>
</feature>
<comment type="caution">
    <text evidence="2">The sequence shown here is derived from an EMBL/GenBank/DDBJ whole genome shotgun (WGS) entry which is preliminary data.</text>
</comment>
<reference evidence="2" key="3">
    <citation type="submission" date="2023-05" db="EMBL/GenBank/DDBJ databases">
        <authorList>
            <person name="Smith C.H."/>
        </authorList>
    </citation>
    <scope>NUCLEOTIDE SEQUENCE</scope>
    <source>
        <strain evidence="2">CHS0354</strain>
        <tissue evidence="2">Mantle</tissue>
    </source>
</reference>
<sequence>VAAKWKMSSVLTHASLTVAIWKLGTTVSCASARVTIPTIDADLGRLVTLVIPSATFT</sequence>
<dbReference type="Proteomes" id="UP001195483">
    <property type="component" value="Unassembled WGS sequence"/>
</dbReference>
<feature type="non-terminal residue" evidence="2">
    <location>
        <position position="57"/>
    </location>
</feature>
<feature type="signal peptide" evidence="1">
    <location>
        <begin position="1"/>
        <end position="32"/>
    </location>
</feature>
<evidence type="ECO:0000256" key="1">
    <source>
        <dbReference type="SAM" id="SignalP"/>
    </source>
</evidence>
<keyword evidence="3" id="KW-1185">Reference proteome</keyword>
<dbReference type="EMBL" id="JAEAOA010002040">
    <property type="protein sequence ID" value="KAK3610888.1"/>
    <property type="molecule type" value="Genomic_DNA"/>
</dbReference>
<organism evidence="2 3">
    <name type="scientific">Potamilus streckersoni</name>
    <dbReference type="NCBI Taxonomy" id="2493646"/>
    <lineage>
        <taxon>Eukaryota</taxon>
        <taxon>Metazoa</taxon>
        <taxon>Spiralia</taxon>
        <taxon>Lophotrochozoa</taxon>
        <taxon>Mollusca</taxon>
        <taxon>Bivalvia</taxon>
        <taxon>Autobranchia</taxon>
        <taxon>Heteroconchia</taxon>
        <taxon>Palaeoheterodonta</taxon>
        <taxon>Unionida</taxon>
        <taxon>Unionoidea</taxon>
        <taxon>Unionidae</taxon>
        <taxon>Ambleminae</taxon>
        <taxon>Lampsilini</taxon>
        <taxon>Potamilus</taxon>
    </lineage>
</organism>
<dbReference type="AlphaFoldDB" id="A0AAE0WD44"/>
<keyword evidence="1" id="KW-0732">Signal</keyword>
<reference evidence="2" key="2">
    <citation type="journal article" date="2021" name="Genome Biol. Evol.">
        <title>Developing a high-quality reference genome for a parasitic bivalve with doubly uniparental inheritance (Bivalvia: Unionida).</title>
        <authorList>
            <person name="Smith C.H."/>
        </authorList>
    </citation>
    <scope>NUCLEOTIDE SEQUENCE</scope>
    <source>
        <strain evidence="2">CHS0354</strain>
        <tissue evidence="2">Mantle</tissue>
    </source>
</reference>
<evidence type="ECO:0000313" key="3">
    <source>
        <dbReference type="Proteomes" id="UP001195483"/>
    </source>
</evidence>
<feature type="chain" id="PRO_5041989633" evidence="1">
    <location>
        <begin position="33"/>
        <end position="57"/>
    </location>
</feature>
<evidence type="ECO:0000313" key="2">
    <source>
        <dbReference type="EMBL" id="KAK3610888.1"/>
    </source>
</evidence>
<protein>
    <submittedName>
        <fullName evidence="2">Uncharacterized protein</fullName>
    </submittedName>
</protein>
<gene>
    <name evidence="2" type="ORF">CHS0354_034691</name>
</gene>
<name>A0AAE0WD44_9BIVA</name>
<proteinExistence type="predicted"/>